<evidence type="ECO:0000313" key="4">
    <source>
        <dbReference type="Proteomes" id="UP001165082"/>
    </source>
</evidence>
<accession>A0A9W7A5B6</accession>
<comment type="caution">
    <text evidence="3">The sequence shown here is derived from an EMBL/GenBank/DDBJ whole genome shotgun (WGS) entry which is preliminary data.</text>
</comment>
<name>A0A9W7A5B6_9STRA</name>
<keyword evidence="2" id="KW-1133">Transmembrane helix</keyword>
<sequence length="236" mass="26229">MLTKRKRPAINYKESTSESSSDEDSEEKTTSAPTAKRHNQEKPQAARRSKRLKHKKKQERKSPAAPTPTLDDVLPEEELSAFALSLPFISKIWKRDLRRHGGTSGQKFTPALASEIARELLVAMYGPLENNLTDKQRERIWELLPGVLVEADGEVKVVTNSDITRTGPDGEAVKVTGIFNNNLSGFNALKILAYLSYIAVALPILVTLRLSDPCDTKLRLAAKGKDLKKKELPADE</sequence>
<dbReference type="Proteomes" id="UP001165082">
    <property type="component" value="Unassembled WGS sequence"/>
</dbReference>
<keyword evidence="4" id="KW-1185">Reference proteome</keyword>
<keyword evidence="2" id="KW-0812">Transmembrane</keyword>
<feature type="non-terminal residue" evidence="3">
    <location>
        <position position="236"/>
    </location>
</feature>
<organism evidence="3 4">
    <name type="scientific">Triparma retinervis</name>
    <dbReference type="NCBI Taxonomy" id="2557542"/>
    <lineage>
        <taxon>Eukaryota</taxon>
        <taxon>Sar</taxon>
        <taxon>Stramenopiles</taxon>
        <taxon>Ochrophyta</taxon>
        <taxon>Bolidophyceae</taxon>
        <taxon>Parmales</taxon>
        <taxon>Triparmaceae</taxon>
        <taxon>Triparma</taxon>
    </lineage>
</organism>
<keyword evidence="2" id="KW-0472">Membrane</keyword>
<evidence type="ECO:0000313" key="3">
    <source>
        <dbReference type="EMBL" id="GMH66171.1"/>
    </source>
</evidence>
<evidence type="ECO:0000256" key="1">
    <source>
        <dbReference type="SAM" id="MobiDB-lite"/>
    </source>
</evidence>
<proteinExistence type="predicted"/>
<protein>
    <submittedName>
        <fullName evidence="3">Uncharacterized protein</fullName>
    </submittedName>
</protein>
<reference evidence="3" key="1">
    <citation type="submission" date="2022-07" db="EMBL/GenBank/DDBJ databases">
        <title>Genome analysis of Parmales, a sister group of diatoms, reveals the evolutionary specialization of diatoms from phago-mixotrophs to photoautotrophs.</title>
        <authorList>
            <person name="Ban H."/>
            <person name="Sato S."/>
            <person name="Yoshikawa S."/>
            <person name="Kazumasa Y."/>
            <person name="Nakamura Y."/>
            <person name="Ichinomiya M."/>
            <person name="Saitoh K."/>
            <person name="Sato N."/>
            <person name="Blanc-Mathieu R."/>
            <person name="Endo H."/>
            <person name="Kuwata A."/>
            <person name="Ogata H."/>
        </authorList>
    </citation>
    <scope>NUCLEOTIDE SEQUENCE</scope>
</reference>
<feature type="transmembrane region" description="Helical" evidence="2">
    <location>
        <begin position="191"/>
        <end position="210"/>
    </location>
</feature>
<gene>
    <name evidence="3" type="ORF">TrRE_jg7474</name>
</gene>
<dbReference type="EMBL" id="BRXZ01002607">
    <property type="protein sequence ID" value="GMH66171.1"/>
    <property type="molecule type" value="Genomic_DNA"/>
</dbReference>
<evidence type="ECO:0000256" key="2">
    <source>
        <dbReference type="SAM" id="Phobius"/>
    </source>
</evidence>
<dbReference type="AlphaFoldDB" id="A0A9W7A5B6"/>
<feature type="compositionally biased region" description="Basic residues" evidence="1">
    <location>
        <begin position="35"/>
        <end position="59"/>
    </location>
</feature>
<feature type="region of interest" description="Disordered" evidence="1">
    <location>
        <begin position="1"/>
        <end position="72"/>
    </location>
</feature>